<comment type="similarity">
    <text evidence="1">Belongs to the bacterial ribosomal protein bL9 family.</text>
</comment>
<name>X0WL95_9ZZZZ</name>
<organism evidence="8">
    <name type="scientific">marine sediment metagenome</name>
    <dbReference type="NCBI Taxonomy" id="412755"/>
    <lineage>
        <taxon>unclassified sequences</taxon>
        <taxon>metagenomes</taxon>
        <taxon>ecological metagenomes</taxon>
    </lineage>
</organism>
<dbReference type="InterPro" id="IPR000244">
    <property type="entry name" value="Ribosomal_bL9"/>
</dbReference>
<evidence type="ECO:0000256" key="1">
    <source>
        <dbReference type="ARBA" id="ARBA00010605"/>
    </source>
</evidence>
<evidence type="ECO:0000259" key="7">
    <source>
        <dbReference type="Pfam" id="PF03948"/>
    </source>
</evidence>
<dbReference type="InterPro" id="IPR020594">
    <property type="entry name" value="Ribosomal_bL9_bac/chp"/>
</dbReference>
<dbReference type="GO" id="GO:0005840">
    <property type="term" value="C:ribosome"/>
    <property type="evidence" value="ECO:0007669"/>
    <property type="project" value="UniProtKB-KW"/>
</dbReference>
<evidence type="ECO:0008006" key="9">
    <source>
        <dbReference type="Google" id="ProtNLM"/>
    </source>
</evidence>
<dbReference type="GO" id="GO:0006412">
    <property type="term" value="P:translation"/>
    <property type="evidence" value="ECO:0007669"/>
    <property type="project" value="InterPro"/>
</dbReference>
<keyword evidence="3" id="KW-0694">RNA-binding</keyword>
<keyword evidence="5" id="KW-0687">Ribonucleoprotein</keyword>
<proteinExistence type="inferred from homology"/>
<keyword evidence="4" id="KW-0689">Ribosomal protein</keyword>
<comment type="caution">
    <text evidence="8">The sequence shown here is derived from an EMBL/GenBank/DDBJ whole genome shotgun (WGS) entry which is preliminary data.</text>
</comment>
<feature type="domain" description="Ribosomal protein L9" evidence="6">
    <location>
        <begin position="1"/>
        <end position="43"/>
    </location>
</feature>
<accession>X0WL95</accession>
<sequence>MKVIFLQDVPNVARAGEIKEVADGYGRNFLIPKKLALLATPSATSTVKAQRRITEYSQAQTEAEMIELAQQLEGKEVTLKARTGAKDRLFGSITSADIASELQNTAGLVVDKKKIELTEPIRQLGTHEVAIKLAKDIAPKITVIVVKETG</sequence>
<dbReference type="GO" id="GO:0003735">
    <property type="term" value="F:structural constituent of ribosome"/>
    <property type="evidence" value="ECO:0007669"/>
    <property type="project" value="InterPro"/>
</dbReference>
<dbReference type="EMBL" id="BARS01023682">
    <property type="protein sequence ID" value="GAG13446.1"/>
    <property type="molecule type" value="Genomic_DNA"/>
</dbReference>
<dbReference type="Pfam" id="PF01281">
    <property type="entry name" value="Ribosomal_L9_N"/>
    <property type="match status" value="1"/>
</dbReference>
<dbReference type="InterPro" id="IPR036935">
    <property type="entry name" value="Ribosomal_bL9_N_sf"/>
</dbReference>
<dbReference type="Pfam" id="PF03948">
    <property type="entry name" value="Ribosomal_L9_C"/>
    <property type="match status" value="1"/>
</dbReference>
<keyword evidence="2" id="KW-0699">rRNA-binding</keyword>
<dbReference type="InterPro" id="IPR036791">
    <property type="entry name" value="Ribosomal_bL9_C_sf"/>
</dbReference>
<dbReference type="GO" id="GO:0019843">
    <property type="term" value="F:rRNA binding"/>
    <property type="evidence" value="ECO:0007669"/>
    <property type="project" value="UniProtKB-KW"/>
</dbReference>
<evidence type="ECO:0000256" key="5">
    <source>
        <dbReference type="ARBA" id="ARBA00023274"/>
    </source>
</evidence>
<evidence type="ECO:0000256" key="4">
    <source>
        <dbReference type="ARBA" id="ARBA00022980"/>
    </source>
</evidence>
<dbReference type="GO" id="GO:1990904">
    <property type="term" value="C:ribonucleoprotein complex"/>
    <property type="evidence" value="ECO:0007669"/>
    <property type="project" value="UniProtKB-KW"/>
</dbReference>
<dbReference type="SUPFAM" id="SSF55658">
    <property type="entry name" value="L9 N-domain-like"/>
    <property type="match status" value="1"/>
</dbReference>
<evidence type="ECO:0000256" key="3">
    <source>
        <dbReference type="ARBA" id="ARBA00022884"/>
    </source>
</evidence>
<dbReference type="PANTHER" id="PTHR21368">
    <property type="entry name" value="50S RIBOSOMAL PROTEIN L9"/>
    <property type="match status" value="1"/>
</dbReference>
<evidence type="ECO:0000256" key="2">
    <source>
        <dbReference type="ARBA" id="ARBA00022730"/>
    </source>
</evidence>
<evidence type="ECO:0000259" key="6">
    <source>
        <dbReference type="Pfam" id="PF01281"/>
    </source>
</evidence>
<evidence type="ECO:0000313" key="8">
    <source>
        <dbReference type="EMBL" id="GAG13446.1"/>
    </source>
</evidence>
<dbReference type="AlphaFoldDB" id="X0WL95"/>
<dbReference type="Gene3D" id="3.40.5.10">
    <property type="entry name" value="Ribosomal protein L9, N-terminal domain"/>
    <property type="match status" value="1"/>
</dbReference>
<dbReference type="InterPro" id="IPR020070">
    <property type="entry name" value="Ribosomal_bL9_N"/>
</dbReference>
<dbReference type="HAMAP" id="MF_00503">
    <property type="entry name" value="Ribosomal_bL9"/>
    <property type="match status" value="1"/>
</dbReference>
<reference evidence="8" key="1">
    <citation type="journal article" date="2014" name="Front. Microbiol.">
        <title>High frequency of phylogenetically diverse reductive dehalogenase-homologous genes in deep subseafloor sedimentary metagenomes.</title>
        <authorList>
            <person name="Kawai M."/>
            <person name="Futagami T."/>
            <person name="Toyoda A."/>
            <person name="Takaki Y."/>
            <person name="Nishi S."/>
            <person name="Hori S."/>
            <person name="Arai W."/>
            <person name="Tsubouchi T."/>
            <person name="Morono Y."/>
            <person name="Uchiyama I."/>
            <person name="Ito T."/>
            <person name="Fujiyama A."/>
            <person name="Inagaki F."/>
            <person name="Takami H."/>
        </authorList>
    </citation>
    <scope>NUCLEOTIDE SEQUENCE</scope>
    <source>
        <strain evidence="8">Expedition CK06-06</strain>
    </source>
</reference>
<feature type="domain" description="Large ribosomal subunit protein bL9 C-terminal" evidence="7">
    <location>
        <begin position="64"/>
        <end position="146"/>
    </location>
</feature>
<gene>
    <name evidence="8" type="ORF">S01H1_37695</name>
</gene>
<dbReference type="Gene3D" id="3.10.430.100">
    <property type="entry name" value="Ribosomal protein L9, C-terminal domain"/>
    <property type="match status" value="1"/>
</dbReference>
<dbReference type="SUPFAM" id="SSF55653">
    <property type="entry name" value="Ribosomal protein L9 C-domain"/>
    <property type="match status" value="1"/>
</dbReference>
<dbReference type="InterPro" id="IPR009027">
    <property type="entry name" value="Ribosomal_bL9/RNase_H1_N"/>
</dbReference>
<dbReference type="InterPro" id="IPR020069">
    <property type="entry name" value="Ribosomal_bL9_C"/>
</dbReference>
<protein>
    <recommendedName>
        <fullName evidence="9">Ribosomal protein L9 domain-containing protein</fullName>
    </recommendedName>
</protein>
<dbReference type="NCBIfam" id="TIGR00158">
    <property type="entry name" value="L9"/>
    <property type="match status" value="1"/>
</dbReference>